<gene>
    <name evidence="1" type="ORF">EAH68_06525</name>
</gene>
<keyword evidence="2" id="KW-1185">Reference proteome</keyword>
<evidence type="ECO:0000313" key="1">
    <source>
        <dbReference type="EMBL" id="RSZ63885.1"/>
    </source>
</evidence>
<organism evidence="1 2">
    <name type="scientific">Corynebacterium hylobatis</name>
    <dbReference type="NCBI Taxonomy" id="1859290"/>
    <lineage>
        <taxon>Bacteria</taxon>
        <taxon>Bacillati</taxon>
        <taxon>Actinomycetota</taxon>
        <taxon>Actinomycetes</taxon>
        <taxon>Mycobacteriales</taxon>
        <taxon>Corynebacteriaceae</taxon>
        <taxon>Corynebacterium</taxon>
    </lineage>
</organism>
<comment type="caution">
    <text evidence="1">The sequence shown here is derived from an EMBL/GenBank/DDBJ whole genome shotgun (WGS) entry which is preliminary data.</text>
</comment>
<protein>
    <submittedName>
        <fullName evidence="1">Uncharacterized protein</fullName>
    </submittedName>
</protein>
<dbReference type="EMBL" id="RXHJ01000006">
    <property type="protein sequence ID" value="RSZ63885.1"/>
    <property type="molecule type" value="Genomic_DNA"/>
</dbReference>
<dbReference type="OrthoDB" id="4427557at2"/>
<evidence type="ECO:0000313" key="2">
    <source>
        <dbReference type="Proteomes" id="UP000274907"/>
    </source>
</evidence>
<reference evidence="1 2" key="1">
    <citation type="submission" date="2018-12" db="EMBL/GenBank/DDBJ databases">
        <title>YIM 101343 draft genome.</title>
        <authorList>
            <person name="Chen X."/>
        </authorList>
    </citation>
    <scope>NUCLEOTIDE SEQUENCE [LARGE SCALE GENOMIC DNA]</scope>
    <source>
        <strain evidence="1 2">YIM 101343</strain>
    </source>
</reference>
<proteinExistence type="predicted"/>
<dbReference type="RefSeq" id="WP_126120518.1">
    <property type="nucleotide sequence ID" value="NZ_RXHJ01000006.1"/>
</dbReference>
<name>A0A3R9ZJB9_9CORY</name>
<accession>A0A3R9ZJB9</accession>
<sequence>MRGDAPVGSGLRLKKGGELEALRNDGWSISVTDSVMTVTAPRHAEYRYEIPVIVSYPDGTHEATVVVMDVDFLADTSLILLSARGLGKLSA</sequence>
<dbReference type="Proteomes" id="UP000274907">
    <property type="component" value="Unassembled WGS sequence"/>
</dbReference>
<dbReference type="AlphaFoldDB" id="A0A3R9ZJB9"/>